<gene>
    <name evidence="3" type="ORF">IDM49_08655</name>
</gene>
<organism evidence="3 4">
    <name type="scientific">Rothia terrae</name>
    <dbReference type="NCBI Taxonomy" id="396015"/>
    <lineage>
        <taxon>Bacteria</taxon>
        <taxon>Bacillati</taxon>
        <taxon>Actinomycetota</taxon>
        <taxon>Actinomycetes</taxon>
        <taxon>Micrococcales</taxon>
        <taxon>Micrococcaceae</taxon>
        <taxon>Rothia</taxon>
    </lineage>
</organism>
<dbReference type="EMBL" id="CP061539">
    <property type="protein sequence ID" value="QNV37304.1"/>
    <property type="molecule type" value="Genomic_DNA"/>
</dbReference>
<evidence type="ECO:0000313" key="4">
    <source>
        <dbReference type="Proteomes" id="UP000516404"/>
    </source>
</evidence>
<keyword evidence="4" id="KW-1185">Reference proteome</keyword>
<accession>A0A7H2BCA8</accession>
<dbReference type="InterPro" id="IPR011008">
    <property type="entry name" value="Dimeric_a/b-barrel"/>
</dbReference>
<sequence>MSVFAVTYVYADADTQALYRPEHRKYLASKLEENSLIASGPFTSGETPGALLIFSAESENEIEEIIAKDPMNIGGAVLSYTIREWNPVLGSIGA</sequence>
<feature type="domain" description="YCII-related" evidence="2">
    <location>
        <begin position="14"/>
        <end position="86"/>
    </location>
</feature>
<reference evidence="3 4" key="1">
    <citation type="submission" date="2020-09" db="EMBL/GenBank/DDBJ databases">
        <title>Investigation of environmental microbes.</title>
        <authorList>
            <person name="Ou Y."/>
            <person name="Kang Q."/>
        </authorList>
    </citation>
    <scope>NUCLEOTIDE SEQUENCE [LARGE SCALE GENOMIC DNA]</scope>
    <source>
        <strain evidence="3 4">KJZ-14</strain>
    </source>
</reference>
<dbReference type="AlphaFoldDB" id="A0A7H2BCA8"/>
<name>A0A7H2BCA8_9MICC</name>
<dbReference type="PANTHER" id="PTHR37828:SF1">
    <property type="entry name" value="YCII-RELATED DOMAIN-CONTAINING PROTEIN"/>
    <property type="match status" value="1"/>
</dbReference>
<dbReference type="InterPro" id="IPR005545">
    <property type="entry name" value="YCII"/>
</dbReference>
<proteinExistence type="inferred from homology"/>
<dbReference type="RefSeq" id="WP_168614347.1">
    <property type="nucleotide sequence ID" value="NZ_CP061539.1"/>
</dbReference>
<dbReference type="KEGG" id="rter:IDM49_08655"/>
<comment type="similarity">
    <text evidence="1">Belongs to the YciI family.</text>
</comment>
<protein>
    <recommendedName>
        <fullName evidence="2">YCII-related domain-containing protein</fullName>
    </recommendedName>
</protein>
<dbReference type="SUPFAM" id="SSF54909">
    <property type="entry name" value="Dimeric alpha+beta barrel"/>
    <property type="match status" value="1"/>
</dbReference>
<dbReference type="Pfam" id="PF03795">
    <property type="entry name" value="YCII"/>
    <property type="match status" value="1"/>
</dbReference>
<dbReference type="Gene3D" id="3.30.70.1060">
    <property type="entry name" value="Dimeric alpha+beta barrel"/>
    <property type="match status" value="1"/>
</dbReference>
<dbReference type="GeneID" id="96624310"/>
<dbReference type="Proteomes" id="UP000516404">
    <property type="component" value="Chromosome"/>
</dbReference>
<evidence type="ECO:0000259" key="2">
    <source>
        <dbReference type="Pfam" id="PF03795"/>
    </source>
</evidence>
<dbReference type="PANTHER" id="PTHR37828">
    <property type="entry name" value="GSR2449 PROTEIN"/>
    <property type="match status" value="1"/>
</dbReference>
<evidence type="ECO:0000313" key="3">
    <source>
        <dbReference type="EMBL" id="QNV37304.1"/>
    </source>
</evidence>
<evidence type="ECO:0000256" key="1">
    <source>
        <dbReference type="ARBA" id="ARBA00007689"/>
    </source>
</evidence>